<reference evidence="1 2" key="1">
    <citation type="journal article" date="2024" name="Microbiology">
        <title>Methylomarinum rosea sp. nov., a novel halophilic methanotrophic bacterium from the hypersaline Lake Elton.</title>
        <authorList>
            <person name="Suleimanov R.Z."/>
            <person name="Oshkin I.Y."/>
            <person name="Danilova O.V."/>
            <person name="Suzina N.E."/>
            <person name="Dedysh S.N."/>
        </authorList>
    </citation>
    <scope>NUCLEOTIDE SEQUENCE [LARGE SCALE GENOMIC DNA]</scope>
    <source>
        <strain evidence="1 2">Ch1-1</strain>
    </source>
</reference>
<dbReference type="KEGG" id="mech:Q9L42_007610"/>
<evidence type="ECO:0000313" key="1">
    <source>
        <dbReference type="EMBL" id="XBS21981.1"/>
    </source>
</evidence>
<protein>
    <submittedName>
        <fullName evidence="1">Uncharacterized protein</fullName>
    </submittedName>
</protein>
<sequence length="96" mass="11122">MGQKLPPEQMELYTRIDEILFYKWDPIGISDGDWARDEYQSYLPHVFKLALENDTPEPIADYLTVITTENMGLSKAREHDLKIARLILEVKEGIAL</sequence>
<dbReference type="RefSeq" id="WP_305909043.1">
    <property type="nucleotide sequence ID" value="NZ_CP157743.1"/>
</dbReference>
<organism evidence="1 2">
    <name type="scientific">Methylomarinum roseum</name>
    <dbReference type="NCBI Taxonomy" id="3067653"/>
    <lineage>
        <taxon>Bacteria</taxon>
        <taxon>Pseudomonadati</taxon>
        <taxon>Pseudomonadota</taxon>
        <taxon>Gammaproteobacteria</taxon>
        <taxon>Methylococcales</taxon>
        <taxon>Methylococcaceae</taxon>
        <taxon>Methylomarinum</taxon>
    </lineage>
</organism>
<dbReference type="SUPFAM" id="SSF116922">
    <property type="entry name" value="YugE-like"/>
    <property type="match status" value="1"/>
</dbReference>
<dbReference type="EMBL" id="CP157743">
    <property type="protein sequence ID" value="XBS21981.1"/>
    <property type="molecule type" value="Genomic_DNA"/>
</dbReference>
<dbReference type="Proteomes" id="UP001225378">
    <property type="component" value="Chromosome"/>
</dbReference>
<proteinExistence type="predicted"/>
<keyword evidence="2" id="KW-1185">Reference proteome</keyword>
<accession>A0AAU7NZK4</accession>
<dbReference type="InterPro" id="IPR023162">
    <property type="entry name" value="Apc36109-like_dom_sf"/>
</dbReference>
<dbReference type="AlphaFoldDB" id="A0AAU7NZK4"/>
<gene>
    <name evidence="1" type="ORF">Q9L42_007610</name>
</gene>
<name>A0AAU7NZK4_9GAMM</name>
<evidence type="ECO:0000313" key="2">
    <source>
        <dbReference type="Proteomes" id="UP001225378"/>
    </source>
</evidence>